<dbReference type="GO" id="GO:0016757">
    <property type="term" value="F:glycosyltransferase activity"/>
    <property type="evidence" value="ECO:0007669"/>
    <property type="project" value="UniProtKB-ARBA"/>
</dbReference>
<dbReference type="PANTHER" id="PTHR12526:SF630">
    <property type="entry name" value="GLYCOSYLTRANSFERASE"/>
    <property type="match status" value="1"/>
</dbReference>
<dbReference type="Pfam" id="PF13692">
    <property type="entry name" value="Glyco_trans_1_4"/>
    <property type="match status" value="1"/>
</dbReference>
<dbReference type="InterPro" id="IPR017522">
    <property type="entry name" value="Sugar_tfrase_PEP-CTERM_Stp2"/>
</dbReference>
<proteinExistence type="predicted"/>
<sequence>MPQPPLIVHIIYRLGVGGLENGLVNLINAMPPEAYRHAIVCLKDSTDFKLRLTRADVAVYELHKREGQDWHSFVALYRLLKKLQPSIVHTRNLAAIEYQIAAFCAGVPGRVHGEHGWDVFDPNGTNVKYQWVRRVLKRFIHHFIPLSRHLESYLLDKVHVTPRKIRRIINGVDTRIFYPRTGARQTLDGCPFALTDDELVIGTIGRMHGVKDQITLVKAFILACQGAEADSRHLRLVIIGDGPLRAEAVALLEAAGVAGQAWLPGARDDVAEINRRLDVFVLPSQAEGISNTILEAMASGLPVLATAVGGNPELVVDGVTGRLTPANNAEVMAAHLLAYSHDGQMRHEQGRQGYQRVQEHFSLAAMVANYQAVYDSFFQKE</sequence>
<evidence type="ECO:0000313" key="3">
    <source>
        <dbReference type="Proteomes" id="UP000197019"/>
    </source>
</evidence>
<accession>A0A1Z4BUN4</accession>
<dbReference type="Proteomes" id="UP000197019">
    <property type="component" value="Chromosome"/>
</dbReference>
<evidence type="ECO:0000313" key="2">
    <source>
        <dbReference type="EMBL" id="ASF45021.1"/>
    </source>
</evidence>
<dbReference type="SUPFAM" id="SSF53756">
    <property type="entry name" value="UDP-Glycosyltransferase/glycogen phosphorylase"/>
    <property type="match status" value="1"/>
</dbReference>
<keyword evidence="2" id="KW-0808">Transferase</keyword>
<dbReference type="Gene3D" id="3.40.50.2000">
    <property type="entry name" value="Glycogen Phosphorylase B"/>
    <property type="match status" value="2"/>
</dbReference>
<dbReference type="PANTHER" id="PTHR12526">
    <property type="entry name" value="GLYCOSYLTRANSFERASE"/>
    <property type="match status" value="1"/>
</dbReference>
<dbReference type="RefSeq" id="WP_088617904.1">
    <property type="nucleotide sequence ID" value="NZ_CP022129.1"/>
</dbReference>
<keyword evidence="3" id="KW-1185">Reference proteome</keyword>
<dbReference type="Pfam" id="PF13439">
    <property type="entry name" value="Glyco_transf_4"/>
    <property type="match status" value="1"/>
</dbReference>
<protein>
    <submittedName>
        <fullName evidence="2">Sugar transferase</fullName>
    </submittedName>
</protein>
<evidence type="ECO:0000259" key="1">
    <source>
        <dbReference type="Pfam" id="PF13439"/>
    </source>
</evidence>
<feature type="domain" description="Glycosyltransferase subfamily 4-like N-terminal" evidence="1">
    <location>
        <begin position="16"/>
        <end position="174"/>
    </location>
</feature>
<dbReference type="KEGG" id="mpsy:CEK71_02485"/>
<name>A0A1Z4BUN4_9GAMM</name>
<organism evidence="2 3">
    <name type="scientific">Methylovulum psychrotolerans</name>
    <dbReference type="NCBI Taxonomy" id="1704499"/>
    <lineage>
        <taxon>Bacteria</taxon>
        <taxon>Pseudomonadati</taxon>
        <taxon>Pseudomonadota</taxon>
        <taxon>Gammaproteobacteria</taxon>
        <taxon>Methylococcales</taxon>
        <taxon>Methylococcaceae</taxon>
        <taxon>Methylovulum</taxon>
    </lineage>
</organism>
<gene>
    <name evidence="2" type="ORF">CEK71_02485</name>
</gene>
<dbReference type="OrthoDB" id="9775208at2"/>
<dbReference type="NCBIfam" id="TIGR03088">
    <property type="entry name" value="stp2"/>
    <property type="match status" value="1"/>
</dbReference>
<dbReference type="EMBL" id="CP022129">
    <property type="protein sequence ID" value="ASF45021.1"/>
    <property type="molecule type" value="Genomic_DNA"/>
</dbReference>
<reference evidence="2 3" key="1">
    <citation type="submission" date="2017-06" db="EMBL/GenBank/DDBJ databases">
        <title>Genome Sequencing of the methanotroph Methylovulum psychrotolerants str. HV10-M2 isolated from a high-altitude environment.</title>
        <authorList>
            <person name="Mateos-Rivera A."/>
        </authorList>
    </citation>
    <scope>NUCLEOTIDE SEQUENCE [LARGE SCALE GENOMIC DNA]</scope>
    <source>
        <strain evidence="2 3">HV10_M2</strain>
    </source>
</reference>
<dbReference type="InterPro" id="IPR028098">
    <property type="entry name" value="Glyco_trans_4-like_N"/>
</dbReference>
<dbReference type="AlphaFoldDB" id="A0A1Z4BUN4"/>